<dbReference type="PANTHER" id="PTHR14089">
    <property type="entry name" value="PRE-MRNA-SPLICING FACTOR RBM22"/>
    <property type="match status" value="1"/>
</dbReference>
<protein>
    <submittedName>
        <fullName evidence="4">RRM domain protein</fullName>
    </submittedName>
</protein>
<name>A0A0R0M8L4_9MICR</name>
<dbReference type="Gene3D" id="3.30.70.330">
    <property type="match status" value="2"/>
</dbReference>
<evidence type="ECO:0000313" key="4">
    <source>
        <dbReference type="EMBL" id="KRH94667.1"/>
    </source>
</evidence>
<dbReference type="InterPro" id="IPR035979">
    <property type="entry name" value="RBD_domain_sf"/>
</dbReference>
<evidence type="ECO:0000259" key="3">
    <source>
        <dbReference type="PROSITE" id="PS50102"/>
    </source>
</evidence>
<dbReference type="InterPro" id="IPR012677">
    <property type="entry name" value="Nucleotide-bd_a/b_plait_sf"/>
</dbReference>
<dbReference type="SUPFAM" id="SSF54928">
    <property type="entry name" value="RNA-binding domain, RBD"/>
    <property type="match status" value="2"/>
</dbReference>
<dbReference type="PROSITE" id="PS50102">
    <property type="entry name" value="RRM"/>
    <property type="match status" value="1"/>
</dbReference>
<reference evidence="4 5" key="1">
    <citation type="submission" date="2015-07" db="EMBL/GenBank/DDBJ databases">
        <title>The genome of Pseudoloma neurophilia, a relevant intracellular parasite of the zebrafish.</title>
        <authorList>
            <person name="Ndikumana S."/>
            <person name="Pelin A."/>
            <person name="Sanders J."/>
            <person name="Corradi N."/>
        </authorList>
    </citation>
    <scope>NUCLEOTIDE SEQUENCE [LARGE SCALE GENOMIC DNA]</scope>
    <source>
        <strain evidence="4 5">MK1</strain>
    </source>
</reference>
<dbReference type="GO" id="GO:0017070">
    <property type="term" value="F:U6 snRNA binding"/>
    <property type="evidence" value="ECO:0007669"/>
    <property type="project" value="TreeGrafter"/>
</dbReference>
<dbReference type="InterPro" id="IPR000504">
    <property type="entry name" value="RRM_dom"/>
</dbReference>
<feature type="domain" description="RRM" evidence="3">
    <location>
        <begin position="179"/>
        <end position="252"/>
    </location>
</feature>
<dbReference type="InterPro" id="IPR039171">
    <property type="entry name" value="Cwc2/Slt11"/>
</dbReference>
<accession>A0A0R0M8L4</accession>
<dbReference type="GO" id="GO:0071007">
    <property type="term" value="C:U2-type catalytic step 2 spliceosome"/>
    <property type="evidence" value="ECO:0007669"/>
    <property type="project" value="TreeGrafter"/>
</dbReference>
<proteinExistence type="predicted"/>
<keyword evidence="5" id="KW-1185">Reference proteome</keyword>
<dbReference type="GO" id="GO:0036002">
    <property type="term" value="F:pre-mRNA binding"/>
    <property type="evidence" value="ECO:0007669"/>
    <property type="project" value="TreeGrafter"/>
</dbReference>
<dbReference type="OrthoDB" id="6407164at2759"/>
<comment type="caution">
    <text evidence="4">The sequence shown here is derived from an EMBL/GenBank/DDBJ whole genome shotgun (WGS) entry which is preliminary data.</text>
</comment>
<dbReference type="Proteomes" id="UP000051530">
    <property type="component" value="Unassembled WGS sequence"/>
</dbReference>
<evidence type="ECO:0000256" key="1">
    <source>
        <dbReference type="ARBA" id="ARBA00022884"/>
    </source>
</evidence>
<dbReference type="SMART" id="SM00360">
    <property type="entry name" value="RRM"/>
    <property type="match status" value="2"/>
</dbReference>
<gene>
    <name evidence="4" type="ORF">M153_1750005324</name>
</gene>
<dbReference type="GO" id="GO:0000974">
    <property type="term" value="C:Prp19 complex"/>
    <property type="evidence" value="ECO:0007669"/>
    <property type="project" value="TreeGrafter"/>
</dbReference>
<organism evidence="4 5">
    <name type="scientific">Pseudoloma neurophilia</name>
    <dbReference type="NCBI Taxonomy" id="146866"/>
    <lineage>
        <taxon>Eukaryota</taxon>
        <taxon>Fungi</taxon>
        <taxon>Fungi incertae sedis</taxon>
        <taxon>Microsporidia</taxon>
        <taxon>Pseudoloma</taxon>
    </lineage>
</organism>
<dbReference type="AlphaFoldDB" id="A0A0R0M8L4"/>
<evidence type="ECO:0000313" key="5">
    <source>
        <dbReference type="Proteomes" id="UP000051530"/>
    </source>
</evidence>
<dbReference type="EMBL" id="LGUB01000043">
    <property type="protein sequence ID" value="KRH94667.1"/>
    <property type="molecule type" value="Genomic_DNA"/>
</dbReference>
<keyword evidence="1 2" id="KW-0694">RNA-binding</keyword>
<dbReference type="GO" id="GO:0071006">
    <property type="term" value="C:U2-type catalytic step 1 spliceosome"/>
    <property type="evidence" value="ECO:0007669"/>
    <property type="project" value="TreeGrafter"/>
</dbReference>
<dbReference type="PANTHER" id="PTHR14089:SF6">
    <property type="entry name" value="PRE-MRNA-SPLICING FACTOR RBM22"/>
    <property type="match status" value="1"/>
</dbReference>
<dbReference type="VEuPathDB" id="MicrosporidiaDB:M153_1750005324"/>
<sequence>MEDLVSKRDIRTIKLENIPSDASPTTFIDFIKDCEIENIRETENFIYLTFFEYSTFYLAYFELKNKIKLIDTRIKISFLESPELQRRKLLAFQAGASRSIYFNNIEDGYDETHFKELAEPFGKIEYIRFNKEKKHIQIRFYEFDRAVDFMKNLMARDTQEVKFGFHRAKTTNKAFHSSRTLYLGNIQPEIEAKHILKYCFSGNIYTLRILRERKCAFLTFVNPHAAETFIEYTNRHPIIIGRVRLKITYGNNSLIPMPAVLSIYDNNASRCIEVFSTESIDFENCEKQIKFKDRIKYCFFSMNGALQAIESVKKMEKGLKVSYARDESAAISSSNTLAFLMYESMFGGKN</sequence>
<evidence type="ECO:0000256" key="2">
    <source>
        <dbReference type="PROSITE-ProRule" id="PRU00176"/>
    </source>
</evidence>